<accession>A0A7Y9PDR0</accession>
<dbReference type="Pfam" id="PF06722">
    <property type="entry name" value="EryCIII-like_C"/>
    <property type="match status" value="1"/>
</dbReference>
<organism evidence="3 4">
    <name type="scientific">Granulicella arctica</name>
    <dbReference type="NCBI Taxonomy" id="940613"/>
    <lineage>
        <taxon>Bacteria</taxon>
        <taxon>Pseudomonadati</taxon>
        <taxon>Acidobacteriota</taxon>
        <taxon>Terriglobia</taxon>
        <taxon>Terriglobales</taxon>
        <taxon>Acidobacteriaceae</taxon>
        <taxon>Granulicella</taxon>
    </lineage>
</organism>
<gene>
    <name evidence="3" type="ORF">HDF17_000339</name>
</gene>
<keyword evidence="3" id="KW-0808">Transferase</keyword>
<evidence type="ECO:0000259" key="1">
    <source>
        <dbReference type="Pfam" id="PF03033"/>
    </source>
</evidence>
<sequence>MHILIIAIGSAGDVHPFLGLGRTFARQGHRVSFCTSPAFAPIVERSGLRLLPLGTAEEYQAAMNDPALWNPKTSFKVLWKIMAGFIRPLFDILETEVDNETIMVGSLWAFGARLMQEKYGVPYVSVQVSPSTFISARLPPVHKRFSVPASWPYSVRAALFWAIERGILDRVCGPDLNRERATLGLPPVKHILGQWLHSPQGVLGLFPRWFAPPQIDWPRQVSLTGFPLFDESEFHEMDAELEDFLAGGPAPVVFTPGSTMVDSMTFFKTAADTLNGLGKRGIFLAKQGEPMPPLPSSIVVRSYVPLSKLLPRAKILVHHGGIGTVSQAFAAGIPQLAVPFAHDQFDNAARMERLGCGLRLDAPISGPSLRTALLRLLEEESFQKNSTATRLRVDSGEVSCLKALSVIEAVGVSHLHVAGPSSGPQLVHAG</sequence>
<proteinExistence type="predicted"/>
<dbReference type="InterPro" id="IPR002213">
    <property type="entry name" value="UDP_glucos_trans"/>
</dbReference>
<dbReference type="EMBL" id="JACCCW010000001">
    <property type="protein sequence ID" value="NYF78052.1"/>
    <property type="molecule type" value="Genomic_DNA"/>
</dbReference>
<dbReference type="InterPro" id="IPR050426">
    <property type="entry name" value="Glycosyltransferase_28"/>
</dbReference>
<dbReference type="Gene3D" id="3.40.50.2000">
    <property type="entry name" value="Glycogen Phosphorylase B"/>
    <property type="match status" value="2"/>
</dbReference>
<protein>
    <submittedName>
        <fullName evidence="3">Rhamnosyltransferase subunit B</fullName>
        <ecNumber evidence="3">2.4.1.-</ecNumber>
    </submittedName>
</protein>
<keyword evidence="4" id="KW-1185">Reference proteome</keyword>
<evidence type="ECO:0000313" key="4">
    <source>
        <dbReference type="Proteomes" id="UP000589520"/>
    </source>
</evidence>
<dbReference type="GO" id="GO:0033072">
    <property type="term" value="P:vancomycin biosynthetic process"/>
    <property type="evidence" value="ECO:0007669"/>
    <property type="project" value="UniProtKB-ARBA"/>
</dbReference>
<feature type="domain" description="Erythromycin biosynthesis protein CIII-like C-terminal" evidence="2">
    <location>
        <begin position="285"/>
        <end position="388"/>
    </location>
</feature>
<dbReference type="InterPro" id="IPR010610">
    <property type="entry name" value="EryCIII-like_C"/>
</dbReference>
<keyword evidence="3" id="KW-0328">Glycosyltransferase</keyword>
<dbReference type="EC" id="2.4.1.-" evidence="3"/>
<dbReference type="Pfam" id="PF03033">
    <property type="entry name" value="Glyco_transf_28"/>
    <property type="match status" value="1"/>
</dbReference>
<dbReference type="GO" id="GO:0005975">
    <property type="term" value="P:carbohydrate metabolic process"/>
    <property type="evidence" value="ECO:0007669"/>
    <property type="project" value="InterPro"/>
</dbReference>
<evidence type="ECO:0000259" key="2">
    <source>
        <dbReference type="Pfam" id="PF06722"/>
    </source>
</evidence>
<dbReference type="Proteomes" id="UP000589520">
    <property type="component" value="Unassembled WGS sequence"/>
</dbReference>
<comment type="caution">
    <text evidence="3">The sequence shown here is derived from an EMBL/GenBank/DDBJ whole genome shotgun (WGS) entry which is preliminary data.</text>
</comment>
<dbReference type="GO" id="GO:0008194">
    <property type="term" value="F:UDP-glycosyltransferase activity"/>
    <property type="evidence" value="ECO:0007669"/>
    <property type="project" value="InterPro"/>
</dbReference>
<reference evidence="3 4" key="1">
    <citation type="submission" date="2020-07" db="EMBL/GenBank/DDBJ databases">
        <title>Genomic Encyclopedia of Type Strains, Phase IV (KMG-V): Genome sequencing to study the core and pangenomes of soil and plant-associated prokaryotes.</title>
        <authorList>
            <person name="Whitman W."/>
        </authorList>
    </citation>
    <scope>NUCLEOTIDE SEQUENCE [LARGE SCALE GENOMIC DNA]</scope>
    <source>
        <strain evidence="3 4">X4EP2</strain>
    </source>
</reference>
<dbReference type="PANTHER" id="PTHR48050:SF13">
    <property type="entry name" value="STEROL 3-BETA-GLUCOSYLTRANSFERASE UGT80A2"/>
    <property type="match status" value="1"/>
</dbReference>
<feature type="domain" description="Glycosyltransferase family 28 N-terminal" evidence="1">
    <location>
        <begin position="3"/>
        <end position="132"/>
    </location>
</feature>
<dbReference type="SUPFAM" id="SSF53756">
    <property type="entry name" value="UDP-Glycosyltransferase/glycogen phosphorylase"/>
    <property type="match status" value="1"/>
</dbReference>
<dbReference type="InterPro" id="IPR004276">
    <property type="entry name" value="GlycoTrans_28_N"/>
</dbReference>
<name>A0A7Y9PDR0_9BACT</name>
<evidence type="ECO:0000313" key="3">
    <source>
        <dbReference type="EMBL" id="NYF78052.1"/>
    </source>
</evidence>
<dbReference type="AlphaFoldDB" id="A0A7Y9PDR0"/>
<dbReference type="GO" id="GO:0016758">
    <property type="term" value="F:hexosyltransferase activity"/>
    <property type="evidence" value="ECO:0007669"/>
    <property type="project" value="InterPro"/>
</dbReference>
<dbReference type="RefSeq" id="WP_179487151.1">
    <property type="nucleotide sequence ID" value="NZ_JACCCW010000001.1"/>
</dbReference>
<dbReference type="PANTHER" id="PTHR48050">
    <property type="entry name" value="STEROL 3-BETA-GLUCOSYLTRANSFERASE"/>
    <property type="match status" value="1"/>
</dbReference>
<dbReference type="CDD" id="cd03784">
    <property type="entry name" value="GT1_Gtf-like"/>
    <property type="match status" value="1"/>
</dbReference>